<comment type="function">
    <text evidence="1">Putative odorant or sperm cell receptor.</text>
</comment>
<feature type="transmembrane region" description="Helical" evidence="14">
    <location>
        <begin position="1247"/>
        <end position="1269"/>
    </location>
</feature>
<name>A0A8J6ATU1_GALPY</name>
<keyword evidence="11 13" id="KW-0675">Receptor</keyword>
<keyword evidence="12 13" id="KW-0807">Transducer</keyword>
<feature type="transmembrane region" description="Helical" evidence="14">
    <location>
        <begin position="956"/>
        <end position="974"/>
    </location>
</feature>
<feature type="domain" description="G-protein coupled receptors family 1 profile" evidence="15">
    <location>
        <begin position="758"/>
        <end position="1004"/>
    </location>
</feature>
<feature type="transmembrane region" description="Helical" evidence="14">
    <location>
        <begin position="1149"/>
        <end position="1172"/>
    </location>
</feature>
<protein>
    <submittedName>
        <fullName evidence="16">Olfactory receptor 8D4</fullName>
    </submittedName>
</protein>
<organism evidence="16 17">
    <name type="scientific">Galemys pyrenaicus</name>
    <name type="common">Iberian desman</name>
    <name type="synonym">Pyrenean desman</name>
    <dbReference type="NCBI Taxonomy" id="202257"/>
    <lineage>
        <taxon>Eukaryota</taxon>
        <taxon>Metazoa</taxon>
        <taxon>Chordata</taxon>
        <taxon>Craniata</taxon>
        <taxon>Vertebrata</taxon>
        <taxon>Euteleostomi</taxon>
        <taxon>Mammalia</taxon>
        <taxon>Eutheria</taxon>
        <taxon>Laurasiatheria</taxon>
        <taxon>Eulipotyphla</taxon>
        <taxon>Talpidae</taxon>
        <taxon>Galemys</taxon>
    </lineage>
</organism>
<reference evidence="16" key="1">
    <citation type="journal article" date="2021" name="Evol. Appl.">
        <title>The genome of the Pyrenean desman and the effects of bottlenecks and inbreeding on the genomic landscape of an endangered species.</title>
        <authorList>
            <person name="Escoda L."/>
            <person name="Castresana J."/>
        </authorList>
    </citation>
    <scope>NUCLEOTIDE SEQUENCE</scope>
    <source>
        <strain evidence="16">IBE-C5619</strain>
    </source>
</reference>
<dbReference type="OrthoDB" id="9615015at2759"/>
<evidence type="ECO:0000259" key="15">
    <source>
        <dbReference type="PROSITE" id="PS50262"/>
    </source>
</evidence>
<feature type="transmembrane region" description="Helical" evidence="14">
    <location>
        <begin position="750"/>
        <end position="767"/>
    </location>
</feature>
<feature type="transmembrane region" description="Helical" evidence="14">
    <location>
        <begin position="1284"/>
        <end position="1301"/>
    </location>
</feature>
<keyword evidence="4" id="KW-1003">Cell membrane</keyword>
<dbReference type="GO" id="GO:0004930">
    <property type="term" value="F:G protein-coupled receptor activity"/>
    <property type="evidence" value="ECO:0007669"/>
    <property type="project" value="UniProtKB-KW"/>
</dbReference>
<feature type="transmembrane region" description="Helical" evidence="14">
    <location>
        <begin position="138"/>
        <end position="167"/>
    </location>
</feature>
<evidence type="ECO:0000256" key="1">
    <source>
        <dbReference type="ARBA" id="ARBA00003929"/>
    </source>
</evidence>
<dbReference type="Gene3D" id="1.20.1070.10">
    <property type="entry name" value="Rhodopsin 7-helix transmembrane proteins"/>
    <property type="match status" value="5"/>
</dbReference>
<feature type="transmembrane region" description="Helical" evidence="14">
    <location>
        <begin position="595"/>
        <end position="617"/>
    </location>
</feature>
<dbReference type="PROSITE" id="PS50262">
    <property type="entry name" value="G_PROTEIN_RECEP_F1_2"/>
    <property type="match status" value="5"/>
</dbReference>
<keyword evidence="9 13" id="KW-0297">G-protein coupled receptor</keyword>
<feature type="transmembrane region" description="Helical" evidence="14">
    <location>
        <begin position="1217"/>
        <end position="1235"/>
    </location>
</feature>
<dbReference type="GO" id="GO:0004984">
    <property type="term" value="F:olfactory receptor activity"/>
    <property type="evidence" value="ECO:0007669"/>
    <property type="project" value="InterPro"/>
</dbReference>
<feature type="transmembrane region" description="Helical" evidence="14">
    <location>
        <begin position="672"/>
        <end position="700"/>
    </location>
</feature>
<feature type="transmembrane region" description="Helical" evidence="14">
    <location>
        <begin position="405"/>
        <end position="433"/>
    </location>
</feature>
<dbReference type="FunFam" id="1.20.1070.10:FF:000004">
    <property type="entry name" value="Olfactory receptor"/>
    <property type="match status" value="5"/>
</dbReference>
<evidence type="ECO:0000256" key="11">
    <source>
        <dbReference type="ARBA" id="ARBA00023170"/>
    </source>
</evidence>
<feature type="transmembrane region" description="Helical" evidence="14">
    <location>
        <begin position="911"/>
        <end position="935"/>
    </location>
</feature>
<evidence type="ECO:0000256" key="14">
    <source>
        <dbReference type="SAM" id="Phobius"/>
    </source>
</evidence>
<feature type="transmembrane region" description="Helical" evidence="14">
    <location>
        <begin position="71"/>
        <end position="99"/>
    </location>
</feature>
<gene>
    <name evidence="16" type="ORF">J0S82_007918</name>
</gene>
<evidence type="ECO:0000256" key="12">
    <source>
        <dbReference type="ARBA" id="ARBA00023224"/>
    </source>
</evidence>
<feature type="transmembrane region" description="Helical" evidence="14">
    <location>
        <begin position="779"/>
        <end position="796"/>
    </location>
</feature>
<keyword evidence="10 14" id="KW-0472">Membrane</keyword>
<evidence type="ECO:0000256" key="6">
    <source>
        <dbReference type="ARBA" id="ARBA00022692"/>
    </source>
</evidence>
<feature type="domain" description="G-protein coupled receptors family 1 profile" evidence="15">
    <location>
        <begin position="41"/>
        <end position="231"/>
    </location>
</feature>
<evidence type="ECO:0000256" key="13">
    <source>
        <dbReference type="RuleBase" id="RU000688"/>
    </source>
</evidence>
<feature type="transmembrane region" description="Helical" evidence="14">
    <location>
        <begin position="712"/>
        <end position="730"/>
    </location>
</feature>
<keyword evidence="5" id="KW-0716">Sensory transduction</keyword>
<dbReference type="FunFam" id="1.10.1220.70:FF:000001">
    <property type="entry name" value="Olfactory receptor"/>
    <property type="match status" value="2"/>
</dbReference>
<evidence type="ECO:0000256" key="8">
    <source>
        <dbReference type="ARBA" id="ARBA00022989"/>
    </source>
</evidence>
<dbReference type="GO" id="GO:0005886">
    <property type="term" value="C:plasma membrane"/>
    <property type="evidence" value="ECO:0007669"/>
    <property type="project" value="UniProtKB-SubCell"/>
</dbReference>
<keyword evidence="7" id="KW-0552">Olfaction</keyword>
<accession>A0A8J6ATU1</accession>
<feature type="transmembrane region" description="Helical" evidence="14">
    <location>
        <begin position="41"/>
        <end position="59"/>
    </location>
</feature>
<dbReference type="PRINTS" id="PR00245">
    <property type="entry name" value="OLFACTORYR"/>
</dbReference>
<feature type="transmembrane region" description="Helical" evidence="14">
    <location>
        <begin position="1036"/>
        <end position="1058"/>
    </location>
</feature>
<dbReference type="InterPro" id="IPR000725">
    <property type="entry name" value="Olfact_rcpt"/>
</dbReference>
<evidence type="ECO:0000313" key="17">
    <source>
        <dbReference type="Proteomes" id="UP000700334"/>
    </source>
</evidence>
<comment type="similarity">
    <text evidence="3 13">Belongs to the G-protein coupled receptor 1 family.</text>
</comment>
<feature type="transmembrane region" description="Helical" evidence="14">
    <location>
        <begin position="179"/>
        <end position="201"/>
    </location>
</feature>
<dbReference type="PROSITE" id="PS00237">
    <property type="entry name" value="G_PROTEIN_RECEP_F1_1"/>
    <property type="match status" value="2"/>
</dbReference>
<feature type="transmembrane region" description="Helical" evidence="14">
    <location>
        <begin position="530"/>
        <end position="552"/>
    </location>
</feature>
<evidence type="ECO:0000256" key="2">
    <source>
        <dbReference type="ARBA" id="ARBA00004651"/>
    </source>
</evidence>
<feature type="domain" description="G-protein coupled receptors family 1 profile" evidence="15">
    <location>
        <begin position="651"/>
        <end position="765"/>
    </location>
</feature>
<feature type="transmembrane region" description="Helical" evidence="14">
    <location>
        <begin position="213"/>
        <end position="231"/>
    </location>
</feature>
<feature type="transmembrane region" description="Helical" evidence="14">
    <location>
        <begin position="1070"/>
        <end position="1095"/>
    </location>
</feature>
<comment type="caution">
    <text evidence="16">The sequence shown here is derived from an EMBL/GenBank/DDBJ whole genome shotgun (WGS) entry which is preliminary data.</text>
</comment>
<keyword evidence="8 14" id="KW-1133">Transmembrane helix</keyword>
<feature type="transmembrane region" description="Helical" evidence="14">
    <location>
        <begin position="564"/>
        <end position="583"/>
    </location>
</feature>
<evidence type="ECO:0000256" key="4">
    <source>
        <dbReference type="ARBA" id="ARBA00022475"/>
    </source>
</evidence>
<feature type="transmembrane region" description="Helical" evidence="14">
    <location>
        <begin position="1107"/>
        <end position="1129"/>
    </location>
</feature>
<feature type="transmembrane region" description="Helical" evidence="14">
    <location>
        <begin position="273"/>
        <end position="294"/>
    </location>
</feature>
<feature type="transmembrane region" description="Helical" evidence="14">
    <location>
        <begin position="857"/>
        <end position="875"/>
    </location>
</feature>
<evidence type="ECO:0000256" key="9">
    <source>
        <dbReference type="ARBA" id="ARBA00023040"/>
    </source>
</evidence>
<evidence type="ECO:0000256" key="10">
    <source>
        <dbReference type="ARBA" id="ARBA00023136"/>
    </source>
</evidence>
<feature type="transmembrane region" description="Helical" evidence="14">
    <location>
        <begin position="816"/>
        <end position="837"/>
    </location>
</feature>
<evidence type="ECO:0000256" key="5">
    <source>
        <dbReference type="ARBA" id="ARBA00022606"/>
    </source>
</evidence>
<proteinExistence type="inferred from homology"/>
<dbReference type="Proteomes" id="UP000700334">
    <property type="component" value="Unassembled WGS sequence"/>
</dbReference>
<feature type="domain" description="G-protein coupled receptors family 1 profile" evidence="15">
    <location>
        <begin position="257"/>
        <end position="498"/>
    </location>
</feature>
<dbReference type="EMBL" id="JAGFMF010011443">
    <property type="protein sequence ID" value="KAG8522310.1"/>
    <property type="molecule type" value="Genomic_DNA"/>
</dbReference>
<keyword evidence="6 13" id="KW-0812">Transmembrane</keyword>
<dbReference type="InterPro" id="IPR017452">
    <property type="entry name" value="GPCR_Rhodpsn_7TM"/>
</dbReference>
<feature type="transmembrane region" description="Helical" evidence="14">
    <location>
        <begin position="483"/>
        <end position="500"/>
    </location>
</feature>
<dbReference type="PRINTS" id="PR00237">
    <property type="entry name" value="GPCRRHODOPSN"/>
</dbReference>
<dbReference type="Pfam" id="PF13853">
    <property type="entry name" value="7tm_4"/>
    <property type="match status" value="5"/>
</dbReference>
<dbReference type="InterPro" id="IPR000276">
    <property type="entry name" value="GPCR_Rhodpsn"/>
</dbReference>
<feature type="transmembrane region" description="Helical" evidence="14">
    <location>
        <begin position="315"/>
        <end position="336"/>
    </location>
</feature>
<evidence type="ECO:0000256" key="7">
    <source>
        <dbReference type="ARBA" id="ARBA00022725"/>
    </source>
</evidence>
<feature type="transmembrane region" description="Helical" evidence="14">
    <location>
        <begin position="445"/>
        <end position="463"/>
    </location>
</feature>
<sequence length="1320" mass="149288">MVTVKFVFYRFLLFFCYYPKNSDNDFQQRENYLLFWMHDSVLFFFCMFAVCECYMLAAMAYDHYFAICSPLLYNVIMSPWLCSLLVAAVFSVGFFFAMLFDGCLIPLDYCGPYVIKHYFCDIMPLIKLSCSSTFIDEILIYVVGGFNMVTPSVTIITSYVFIISSILRIQSKEGRSKTFNTCGSHLTAVIIFYGSLMFMYLKPAASSSAIQEKVTPVFYTMMIPMLNPLIYRLTDQSELQLPLFFLFLGIYIATIVGNLGMISIIALSPQLHIPMYYFLSGLSFIDFCYSSVIIPKMLAGILSRDKAISYSGCNIQLFLFSVCAICECYMLAAMAYDRYVAICSPLLYNVIMSPRVCSLLVTAVFSGCLLSLDFCGSNVIKIKHYYCDIVPLMKLSCSNTYIDEILIFVIGGFNMVTTSMTIIISYVFILSSILRIHSKEGRSKAFSTCGSHLTAVIIFYGSLMSIYLKPASRSSAIQEKVTSVFYTIVIPMLNPLIYNFHRRMGIRNQSTVTEFFLSGLTDQPELQLPLFFLFLAIYMVTVVGNLGMISTIRLSLQLHIPMYYLFPQQFVFYRFLLFFCYYPKNSGWNFKQRESYLLFWMHDSVLFVCLLFCYMLAAMAYDHYVAICSPLLYNVIMSHGLDFCGSNVIKHYFCDIMPLIKLSCSSTFIDEIFLYVVGGFNMVTPAVTIIISYAFILSSILRIHSKEGRSKTFSTCGSHLTAVIIFYGSLISTYPKPASSSAAIQEKVTSVFYTMVIPMLNPLIYSLRNKEVQNAVIKLLNGLSFIDFCYSSVIIPKMLAEILSRDRAISYSGCNIQLFLFCVSAISECYMLAAMAYDRYVAICSPLLYNVIMSPRVCSLLVAAVFSVLPFPWFLRVVCLDFCGSNVIKHYYCDIVPLMKLSCSSTYIDELLVFVVGGFNLVTTRVTIIISYAFILSNIFQIQSKEGRSKTFSTCGSHLTAVIIFYGSLMFMYLKPASKSSAIQEQVASVFYTTVIPMLNPLIYNFQRRMGIRNQSTVTEFLLSGLTDQPELQLPLFFLFLGIYMVTVVGNLGMISIITLSPQLHIPMYYFLSGLSSLDFCYSSVIVPQMLVGFLSRDKAISYTGCMTQFFLFCMLAVSEFYLLAAMAYDRYVAICSPLLYNVIMSPQVCSLLVTAVFSVGFILSMIYEVFLIKLDFCGPNIIKHYYCDIIPLMKLSCSSTFIGELLIFIIGGFNLITTILTIIISYAFILSSILRIQSKEGRSKAFGTCGSHLTAVLIFYGSLMFMYLKPASSSSAIQEKVTSVFYTIVVPMLNPLIYSLRNKEVQNALMKLLRRKTSS</sequence>
<comment type="subcellular location">
    <subcellularLocation>
        <location evidence="2">Cell membrane</location>
        <topology evidence="2">Multi-pass membrane protein</topology>
    </subcellularLocation>
</comment>
<evidence type="ECO:0000313" key="16">
    <source>
        <dbReference type="EMBL" id="KAG8522310.1"/>
    </source>
</evidence>
<evidence type="ECO:0000256" key="3">
    <source>
        <dbReference type="ARBA" id="ARBA00010663"/>
    </source>
</evidence>
<feature type="transmembrane region" description="Helical" evidence="14">
    <location>
        <begin position="243"/>
        <end position="267"/>
    </location>
</feature>
<dbReference type="SUPFAM" id="SSF81321">
    <property type="entry name" value="Family A G protein-coupled receptor-like"/>
    <property type="match status" value="5"/>
</dbReference>
<dbReference type="PANTHER" id="PTHR48018">
    <property type="entry name" value="OLFACTORY RECEPTOR"/>
    <property type="match status" value="1"/>
</dbReference>
<feature type="domain" description="G-protein coupled receptors family 1 profile" evidence="15">
    <location>
        <begin position="1050"/>
        <end position="1299"/>
    </location>
</feature>
<keyword evidence="17" id="KW-1185">Reference proteome</keyword>